<feature type="region of interest" description="Disordered" evidence="1">
    <location>
        <begin position="275"/>
        <end position="309"/>
    </location>
</feature>
<feature type="compositionally biased region" description="Acidic residues" evidence="1">
    <location>
        <begin position="25"/>
        <end position="38"/>
    </location>
</feature>
<dbReference type="Proteomes" id="UP000011750">
    <property type="component" value="Unassembled WGS sequence"/>
</dbReference>
<dbReference type="HOGENOM" id="CLU_901248_0_0_1"/>
<feature type="compositionally biased region" description="Polar residues" evidence="1">
    <location>
        <begin position="291"/>
        <end position="309"/>
    </location>
</feature>
<feature type="region of interest" description="Disordered" evidence="1">
    <location>
        <begin position="224"/>
        <end position="257"/>
    </location>
</feature>
<keyword evidence="4" id="KW-1185">Reference proteome</keyword>
<dbReference type="Gramene" id="Bra034529.1">
    <property type="protein sequence ID" value="Bra034529.1-P"/>
    <property type="gene ID" value="Bra034529"/>
</dbReference>
<proteinExistence type="predicted"/>
<evidence type="ECO:0000313" key="4">
    <source>
        <dbReference type="Proteomes" id="UP000011750"/>
    </source>
</evidence>
<dbReference type="AlphaFoldDB" id="M4F0D5"/>
<organism evidence="3 4">
    <name type="scientific">Brassica campestris</name>
    <name type="common">Field mustard</name>
    <dbReference type="NCBI Taxonomy" id="3711"/>
    <lineage>
        <taxon>Eukaryota</taxon>
        <taxon>Viridiplantae</taxon>
        <taxon>Streptophyta</taxon>
        <taxon>Embryophyta</taxon>
        <taxon>Tracheophyta</taxon>
        <taxon>Spermatophyta</taxon>
        <taxon>Magnoliopsida</taxon>
        <taxon>eudicotyledons</taxon>
        <taxon>Gunneridae</taxon>
        <taxon>Pentapetalae</taxon>
        <taxon>rosids</taxon>
        <taxon>malvids</taxon>
        <taxon>Brassicales</taxon>
        <taxon>Brassicaceae</taxon>
        <taxon>Brassiceae</taxon>
        <taxon>Brassica</taxon>
    </lineage>
</organism>
<dbReference type="EnsemblPlants" id="Bra034529.1">
    <property type="protein sequence ID" value="Bra034529.1-P"/>
    <property type="gene ID" value="Bra034529"/>
</dbReference>
<feature type="region of interest" description="Disordered" evidence="1">
    <location>
        <begin position="1"/>
        <end position="46"/>
    </location>
</feature>
<accession>M4F0D5</accession>
<evidence type="ECO:0000313" key="3">
    <source>
        <dbReference type="EnsemblPlants" id="Bra034529.1-P"/>
    </source>
</evidence>
<dbReference type="InParanoid" id="M4F0D5"/>
<reference evidence="4" key="1">
    <citation type="journal article" date="2011" name="Nat. Genet.">
        <title>The genome of the mesopolyploid crop species Brassica rapa.</title>
        <authorList>
            <consortium name="Brassica rapa Genome Sequencing Project Consortium"/>
            <person name="Wang X."/>
            <person name="Wang H."/>
            <person name="Wang J."/>
            <person name="Sun R."/>
            <person name="Wu J."/>
            <person name="Liu S."/>
            <person name="Bai Y."/>
            <person name="Mun J.H."/>
            <person name="Bancroft I."/>
            <person name="Cheng F."/>
            <person name="Huang S."/>
            <person name="Li X."/>
            <person name="Hua W."/>
            <person name="Wang J."/>
            <person name="Wang X."/>
            <person name="Freeling M."/>
            <person name="Pires J.C."/>
            <person name="Paterson A.H."/>
            <person name="Chalhoub B."/>
            <person name="Wang B."/>
            <person name="Hayward A."/>
            <person name="Sharpe A.G."/>
            <person name="Park B.S."/>
            <person name="Weisshaar B."/>
            <person name="Liu B."/>
            <person name="Li B."/>
            <person name="Liu B."/>
            <person name="Tong C."/>
            <person name="Song C."/>
            <person name="Duran C."/>
            <person name="Peng C."/>
            <person name="Geng C."/>
            <person name="Koh C."/>
            <person name="Lin C."/>
            <person name="Edwards D."/>
            <person name="Mu D."/>
            <person name="Shen D."/>
            <person name="Soumpourou E."/>
            <person name="Li F."/>
            <person name="Fraser F."/>
            <person name="Conant G."/>
            <person name="Lassalle G."/>
            <person name="King G.J."/>
            <person name="Bonnema G."/>
            <person name="Tang H."/>
            <person name="Wang H."/>
            <person name="Belcram H."/>
            <person name="Zhou H."/>
            <person name="Hirakawa H."/>
            <person name="Abe H."/>
            <person name="Guo H."/>
            <person name="Wang H."/>
            <person name="Jin H."/>
            <person name="Parkin I.A."/>
            <person name="Batley J."/>
            <person name="Kim J.S."/>
            <person name="Just J."/>
            <person name="Li J."/>
            <person name="Xu J."/>
            <person name="Deng J."/>
            <person name="Kim J.A."/>
            <person name="Li J."/>
            <person name="Yu J."/>
            <person name="Meng J."/>
            <person name="Wang J."/>
            <person name="Min J."/>
            <person name="Poulain J."/>
            <person name="Wang J."/>
            <person name="Hatakeyama K."/>
            <person name="Wu K."/>
            <person name="Wang L."/>
            <person name="Fang L."/>
            <person name="Trick M."/>
            <person name="Links M.G."/>
            <person name="Zhao M."/>
            <person name="Jin M."/>
            <person name="Ramchiary N."/>
            <person name="Drou N."/>
            <person name="Berkman P.J."/>
            <person name="Cai Q."/>
            <person name="Huang Q."/>
            <person name="Li R."/>
            <person name="Tabata S."/>
            <person name="Cheng S."/>
            <person name="Zhang S."/>
            <person name="Zhang S."/>
            <person name="Huang S."/>
            <person name="Sato S."/>
            <person name="Sun S."/>
            <person name="Kwon S.J."/>
            <person name="Choi S.R."/>
            <person name="Lee T.H."/>
            <person name="Fan W."/>
            <person name="Zhao X."/>
            <person name="Tan X."/>
            <person name="Xu X."/>
            <person name="Wang Y."/>
            <person name="Qiu Y."/>
            <person name="Yin Y."/>
            <person name="Li Y."/>
            <person name="Du Y."/>
            <person name="Liao Y."/>
            <person name="Lim Y."/>
            <person name="Narusaka Y."/>
            <person name="Wang Y."/>
            <person name="Wang Z."/>
            <person name="Li Z."/>
            <person name="Wang Z."/>
            <person name="Xiong Z."/>
            <person name="Zhang Z."/>
        </authorList>
    </citation>
    <scope>NUCLEOTIDE SEQUENCE [LARGE SCALE GENOMIC DNA]</scope>
    <source>
        <strain evidence="4">cv. Chiifu-401-42</strain>
    </source>
</reference>
<evidence type="ECO:0000259" key="2">
    <source>
        <dbReference type="Pfam" id="PF03108"/>
    </source>
</evidence>
<name>M4F0D5_BRACM</name>
<evidence type="ECO:0000256" key="1">
    <source>
        <dbReference type="SAM" id="MobiDB-lite"/>
    </source>
</evidence>
<dbReference type="InterPro" id="IPR004332">
    <property type="entry name" value="Transposase_MuDR"/>
</dbReference>
<protein>
    <recommendedName>
        <fullName evidence="2">Transposase MuDR plant domain-containing protein</fullName>
    </recommendedName>
</protein>
<dbReference type="OMA" id="PTGTCEM"/>
<reference evidence="4" key="2">
    <citation type="journal article" date="2018" name="Hortic Res">
        <title>Improved Brassica rapa reference genome by single-molecule sequencing and chromosome conformation capture technologies.</title>
        <authorList>
            <person name="Zhang L."/>
            <person name="Cai X."/>
            <person name="Wu J."/>
            <person name="Liu M."/>
            <person name="Grob S."/>
            <person name="Cheng F."/>
            <person name="Liang J."/>
            <person name="Cai C."/>
            <person name="Liu Z."/>
            <person name="Liu B."/>
            <person name="Wang F."/>
            <person name="Li S."/>
            <person name="Liu F."/>
            <person name="Li X."/>
            <person name="Cheng L."/>
            <person name="Yang W."/>
            <person name="Li M.H."/>
            <person name="Grossniklaus U."/>
            <person name="Zheng H."/>
            <person name="Wang X."/>
        </authorList>
    </citation>
    <scope>NUCLEOTIDE SEQUENCE [LARGE SCALE GENOMIC DNA]</scope>
    <source>
        <strain evidence="4">cv. Chiifu-401-42</strain>
    </source>
</reference>
<feature type="domain" description="Transposase MuDR plant" evidence="2">
    <location>
        <begin position="99"/>
        <end position="154"/>
    </location>
</feature>
<reference evidence="3" key="3">
    <citation type="submission" date="2023-03" db="UniProtKB">
        <authorList>
            <consortium name="EnsemblPlants"/>
        </authorList>
    </citation>
    <scope>IDENTIFICATION</scope>
    <source>
        <strain evidence="3">cv. Chiifu-401-42</strain>
    </source>
</reference>
<dbReference type="Pfam" id="PF03108">
    <property type="entry name" value="DBD_Tnp_Mut"/>
    <property type="match status" value="1"/>
</dbReference>
<sequence>MESWTNVNVKWNDVTDFDPGTTDSPDVDSDSPDVDSDGEDRRERNDYNIEKEAFNFVDEPQVKHNLYPETEDDEDEEGEELQRTIYRRHNDIRRGSGELYVGQVFISGIAFKEAVLDYALKTGLNIKQNRYDKTKIAFVCEGKGCSWRIYCSSSAKYPNKWQVKILKKDHTCVPTGTCEMLKVPQIARLFVDKIREEPEYFMPMKIEELVMEKWKLSVRPEPSIIEPEIPDQPGRKKVTKADKKRKKGVNESPSKKKEKFLKRIMHCGICGVANHNSRFHKKNPKKPFVSGESSQPEASQGVFTQATQP</sequence>
<feature type="compositionally biased region" description="Basic residues" evidence="1">
    <location>
        <begin position="235"/>
        <end position="247"/>
    </location>
</feature>